<organism evidence="1">
    <name type="scientific">Mytilinidion resinicola</name>
    <dbReference type="NCBI Taxonomy" id="574789"/>
    <lineage>
        <taxon>Eukaryota</taxon>
        <taxon>Fungi</taxon>
        <taxon>Dikarya</taxon>
        <taxon>Ascomycota</taxon>
        <taxon>Pezizomycotina</taxon>
        <taxon>Dothideomycetes</taxon>
        <taxon>Pleosporomycetidae</taxon>
        <taxon>Mytilinidiales</taxon>
        <taxon>Mytilinidiaceae</taxon>
        <taxon>Mytilinidion</taxon>
    </lineage>
</organism>
<dbReference type="EMBL" id="MU003692">
    <property type="protein sequence ID" value="KAF2817848.1"/>
    <property type="molecule type" value="Genomic_DNA"/>
</dbReference>
<keyword evidence="2" id="KW-1185">Reference proteome</keyword>
<dbReference type="RefSeq" id="XP_033584812.1">
    <property type="nucleotide sequence ID" value="XM_033724789.1"/>
</dbReference>
<evidence type="ECO:0000313" key="3">
    <source>
        <dbReference type="RefSeq" id="XP_033584812.1"/>
    </source>
</evidence>
<evidence type="ECO:0000313" key="2">
    <source>
        <dbReference type="Proteomes" id="UP000504636"/>
    </source>
</evidence>
<sequence length="207" mass="23049">MQRTIRIVPTLSSVNGSRDKEDEIPEDVDRKVEWGYKVYAGTGDRKGPSIHLQGCILKNPVVDILTERSVPQGTLALANMITATKVYAPFARGVFLKNHCNMNGADTEYLEGSVKTMVNMVAQPREIISPPAQHEEETRSLSDGNTWTMTLDLKGIKPPTILDSVTDAKRFLVRAQSECFSRQDYSTRASHTALLLRLAFGLRRDSV</sequence>
<reference evidence="3" key="2">
    <citation type="submission" date="2020-04" db="EMBL/GenBank/DDBJ databases">
        <authorList>
            <consortium name="NCBI Genome Project"/>
        </authorList>
    </citation>
    <scope>NUCLEOTIDE SEQUENCE</scope>
    <source>
        <strain evidence="3">CBS 304.34</strain>
    </source>
</reference>
<accession>A0A6A6ZAI5</accession>
<dbReference type="Proteomes" id="UP000504636">
    <property type="component" value="Unplaced"/>
</dbReference>
<reference evidence="3" key="3">
    <citation type="submission" date="2025-04" db="UniProtKB">
        <authorList>
            <consortium name="RefSeq"/>
        </authorList>
    </citation>
    <scope>IDENTIFICATION</scope>
    <source>
        <strain evidence="3">CBS 304.34</strain>
    </source>
</reference>
<dbReference type="OrthoDB" id="3680201at2759"/>
<dbReference type="AlphaFoldDB" id="A0A6A6ZAI5"/>
<reference evidence="1 3" key="1">
    <citation type="journal article" date="2020" name="Stud. Mycol.">
        <title>101 Dothideomycetes genomes: a test case for predicting lifestyles and emergence of pathogens.</title>
        <authorList>
            <person name="Haridas S."/>
            <person name="Albert R."/>
            <person name="Binder M."/>
            <person name="Bloem J."/>
            <person name="Labutti K."/>
            <person name="Salamov A."/>
            <person name="Andreopoulos B."/>
            <person name="Baker S."/>
            <person name="Barry K."/>
            <person name="Bills G."/>
            <person name="Bluhm B."/>
            <person name="Cannon C."/>
            <person name="Castanera R."/>
            <person name="Culley D."/>
            <person name="Daum C."/>
            <person name="Ezra D."/>
            <person name="Gonzalez J."/>
            <person name="Henrissat B."/>
            <person name="Kuo A."/>
            <person name="Liang C."/>
            <person name="Lipzen A."/>
            <person name="Lutzoni F."/>
            <person name="Magnuson J."/>
            <person name="Mondo S."/>
            <person name="Nolan M."/>
            <person name="Ohm R."/>
            <person name="Pangilinan J."/>
            <person name="Park H.-J."/>
            <person name="Ramirez L."/>
            <person name="Alfaro M."/>
            <person name="Sun H."/>
            <person name="Tritt A."/>
            <person name="Yoshinaga Y."/>
            <person name="Zwiers L.-H."/>
            <person name="Turgeon B."/>
            <person name="Goodwin S."/>
            <person name="Spatafora J."/>
            <person name="Crous P."/>
            <person name="Grigoriev I."/>
        </authorList>
    </citation>
    <scope>NUCLEOTIDE SEQUENCE</scope>
    <source>
        <strain evidence="1 3">CBS 304.34</strain>
    </source>
</reference>
<evidence type="ECO:0000313" key="1">
    <source>
        <dbReference type="EMBL" id="KAF2817848.1"/>
    </source>
</evidence>
<gene>
    <name evidence="1 3" type="ORF">BDZ99DRAFT_514062</name>
</gene>
<protein>
    <submittedName>
        <fullName evidence="1 3">Uncharacterized protein</fullName>
    </submittedName>
</protein>
<name>A0A6A6ZAI5_9PEZI</name>
<proteinExistence type="predicted"/>
<dbReference type="GeneID" id="54465682"/>